<dbReference type="InterPro" id="IPR007402">
    <property type="entry name" value="DUF455"/>
</dbReference>
<evidence type="ECO:0000313" key="2">
    <source>
        <dbReference type="EMBL" id="CAA6816348.1"/>
    </source>
</evidence>
<dbReference type="InterPro" id="IPR009078">
    <property type="entry name" value="Ferritin-like_SF"/>
</dbReference>
<dbReference type="AlphaFoldDB" id="A0A6S6TIS4"/>
<accession>A0A6S6TIS4</accession>
<reference evidence="2" key="1">
    <citation type="submission" date="2020-01" db="EMBL/GenBank/DDBJ databases">
        <authorList>
            <person name="Meier V. D."/>
            <person name="Meier V D."/>
        </authorList>
    </citation>
    <scope>NUCLEOTIDE SEQUENCE</scope>
    <source>
        <strain evidence="2">HLG_WM_MAG_08</strain>
    </source>
</reference>
<dbReference type="EMBL" id="CACVAV010000262">
    <property type="protein sequence ID" value="CAA6816348.1"/>
    <property type="molecule type" value="Genomic_DNA"/>
</dbReference>
<dbReference type="PIRSF" id="PIRSF012318">
    <property type="entry name" value="UCP012318"/>
    <property type="match status" value="1"/>
</dbReference>
<feature type="region of interest" description="Disordered" evidence="1">
    <location>
        <begin position="36"/>
        <end position="69"/>
    </location>
</feature>
<dbReference type="CDD" id="cd00657">
    <property type="entry name" value="Ferritin_like"/>
    <property type="match status" value="1"/>
</dbReference>
<name>A0A6S6TIS4_9GAMM</name>
<sequence length="279" mass="31841">MSRQPCSIYDAAQDCLMQSDVETKLRDTQQLHMDWQSGKLSRQADARPVQAIPAPGRPAKPELVHPRKVKQRKLTSPAGRMALLHAVAHIEFNAINLALDAAYRFRDMPDEYYGDWLKVAAEEAYHFGLMRDRMALLDGAYGDMPAHNGLWEQACKTDYDVLVRMALVPRVLEARGLDVTPPMIEKLRIVGDDQTIAVLEIILRDEIGHVQIGSHWYRYCCELEGLEPEAHFRTLLREVMKAPLRGPFYEEGRLLAGFSAEEMEQLRLLEENWVAEITT</sequence>
<dbReference type="InterPro" id="IPR011197">
    <property type="entry name" value="UCP012318"/>
</dbReference>
<dbReference type="SUPFAM" id="SSF47240">
    <property type="entry name" value="Ferritin-like"/>
    <property type="match status" value="1"/>
</dbReference>
<dbReference type="Pfam" id="PF04305">
    <property type="entry name" value="DUF455"/>
    <property type="match status" value="1"/>
</dbReference>
<evidence type="ECO:0000256" key="1">
    <source>
        <dbReference type="SAM" id="MobiDB-lite"/>
    </source>
</evidence>
<organism evidence="2">
    <name type="scientific">uncultured Thiotrichaceae bacterium</name>
    <dbReference type="NCBI Taxonomy" id="298394"/>
    <lineage>
        <taxon>Bacteria</taxon>
        <taxon>Pseudomonadati</taxon>
        <taxon>Pseudomonadota</taxon>
        <taxon>Gammaproteobacteria</taxon>
        <taxon>Thiotrichales</taxon>
        <taxon>Thiotrichaceae</taxon>
        <taxon>environmental samples</taxon>
    </lineage>
</organism>
<gene>
    <name evidence="2" type="ORF">HELGO_WM46137</name>
</gene>
<dbReference type="PANTHER" id="PTHR42782:SF4">
    <property type="entry name" value="DUF455 DOMAIN-CONTAINING PROTEIN"/>
    <property type="match status" value="1"/>
</dbReference>
<protein>
    <submittedName>
        <fullName evidence="2">COG2833: uncharacterized protein</fullName>
    </submittedName>
</protein>
<proteinExistence type="predicted"/>
<dbReference type="PANTHER" id="PTHR42782">
    <property type="entry name" value="SI:CH73-314G15.3"/>
    <property type="match status" value="1"/>
</dbReference>